<proteinExistence type="predicted"/>
<dbReference type="KEGG" id="psh:Psest_0463"/>
<sequence length="94" mass="10388">MIRLCYPRGSDNVGDELNAWLWPALLGDTRSDTDIELLGIGTPLNEPFCRHLHAELSIAVLSAGTGYGAPPQLDRHMIVYALRRARTFAALELL</sequence>
<gene>
    <name evidence="1" type="ORF">Psest_0463</name>
</gene>
<dbReference type="EMBL" id="CP003071">
    <property type="protein sequence ID" value="AGA85070.1"/>
    <property type="molecule type" value="Genomic_DNA"/>
</dbReference>
<name>L0GI46_STUST</name>
<dbReference type="Proteomes" id="UP000010820">
    <property type="component" value="Chromosome"/>
</dbReference>
<dbReference type="AlphaFoldDB" id="L0GI46"/>
<evidence type="ECO:0000313" key="1">
    <source>
        <dbReference type="EMBL" id="AGA85070.1"/>
    </source>
</evidence>
<dbReference type="HOGENOM" id="CLU_2383941_0_0_6"/>
<accession>L0GI46</accession>
<evidence type="ECO:0000313" key="2">
    <source>
        <dbReference type="Proteomes" id="UP000010820"/>
    </source>
</evidence>
<reference evidence="1 2" key="1">
    <citation type="submission" date="2011-10" db="EMBL/GenBank/DDBJ databases">
        <title>Complete sequence of chromosome of Pseudomonas stutzeri RCH2.</title>
        <authorList>
            <consortium name="US DOE Joint Genome Institute"/>
            <person name="Lucas S."/>
            <person name="Han J."/>
            <person name="Lapidus A."/>
            <person name="Cheng J.-F."/>
            <person name="Goodwin L."/>
            <person name="Pitluck S."/>
            <person name="Peters L."/>
            <person name="Ovchinnikova G."/>
            <person name="Zeytun A."/>
            <person name="Lu M."/>
            <person name="Detter J.C."/>
            <person name="Han C."/>
            <person name="Tapia R."/>
            <person name="Land M."/>
            <person name="Hauser L."/>
            <person name="Kyrpides N."/>
            <person name="Ivanova N."/>
            <person name="Pagani I."/>
            <person name="Chakraborty R."/>
            <person name="Arkin A."/>
            <person name="Dehal P."/>
            <person name="Wall J."/>
            <person name="Hazen T."/>
            <person name="Woyke T."/>
        </authorList>
    </citation>
    <scope>NUCLEOTIDE SEQUENCE [LARGE SCALE GENOMIC DNA]</scope>
    <source>
        <strain evidence="1 2">RCH2</strain>
    </source>
</reference>
<protein>
    <recommendedName>
        <fullName evidence="3">Polysaccharide pyruvyl transferase domain-containing protein</fullName>
    </recommendedName>
</protein>
<dbReference type="STRING" id="644801.Psest_0463"/>
<evidence type="ECO:0008006" key="3">
    <source>
        <dbReference type="Google" id="ProtNLM"/>
    </source>
</evidence>
<organism evidence="1 2">
    <name type="scientific">Stutzerimonas stutzeri RCH2</name>
    <dbReference type="NCBI Taxonomy" id="644801"/>
    <lineage>
        <taxon>Bacteria</taxon>
        <taxon>Pseudomonadati</taxon>
        <taxon>Pseudomonadota</taxon>
        <taxon>Gammaproteobacteria</taxon>
        <taxon>Pseudomonadales</taxon>
        <taxon>Pseudomonadaceae</taxon>
        <taxon>Stutzerimonas</taxon>
    </lineage>
</organism>